<dbReference type="SUPFAM" id="SSF54593">
    <property type="entry name" value="Glyoxalase/Bleomycin resistance protein/Dihydroxybiphenyl dioxygenase"/>
    <property type="match status" value="1"/>
</dbReference>
<dbReference type="PANTHER" id="PTHR46142">
    <property type="match status" value="1"/>
</dbReference>
<dbReference type="Pfam" id="PF00903">
    <property type="entry name" value="Glyoxalase"/>
    <property type="match status" value="1"/>
</dbReference>
<dbReference type="PROSITE" id="PS51819">
    <property type="entry name" value="VOC"/>
    <property type="match status" value="1"/>
</dbReference>
<name>A0A1U7ZPL3_NELNU</name>
<dbReference type="InParanoid" id="A0A1U7ZPL3"/>
<dbReference type="InterPro" id="IPR037523">
    <property type="entry name" value="VOC_core"/>
</dbReference>
<feature type="domain" description="VOC" evidence="1">
    <location>
        <begin position="15"/>
        <end position="137"/>
    </location>
</feature>
<dbReference type="Proteomes" id="UP000189703">
    <property type="component" value="Unplaced"/>
</dbReference>
<sequence length="197" mass="22201">MLDMDMVGGSLHLTSLNHVSMLCRSVKKSLHFYQHVLGFIPVRRPESLNFEGAWLFAYGIGIHLLQAGNPESLPTKSEINPKDNHISFQCENMTVVERKLKEMGIEYVQNRVEEGGIYVDQLFFHDPDGFMIEICNCENLPVVYLDGEPAGAVCSRRSFKKHQQPPPSPQMVKCVTAVSVKEDYLSCAGFYREGSNC</sequence>
<dbReference type="GeneID" id="104592394"/>
<protein>
    <submittedName>
        <fullName evidence="3">Uncharacterized protein LOC104592394</fullName>
    </submittedName>
</protein>
<organism evidence="2 3">
    <name type="scientific">Nelumbo nucifera</name>
    <name type="common">Sacred lotus</name>
    <dbReference type="NCBI Taxonomy" id="4432"/>
    <lineage>
        <taxon>Eukaryota</taxon>
        <taxon>Viridiplantae</taxon>
        <taxon>Streptophyta</taxon>
        <taxon>Embryophyta</taxon>
        <taxon>Tracheophyta</taxon>
        <taxon>Spermatophyta</taxon>
        <taxon>Magnoliopsida</taxon>
        <taxon>Proteales</taxon>
        <taxon>Nelumbonaceae</taxon>
        <taxon>Nelumbo</taxon>
    </lineage>
</organism>
<dbReference type="RefSeq" id="XP_010250045.1">
    <property type="nucleotide sequence ID" value="XM_010251743.2"/>
</dbReference>
<keyword evidence="2" id="KW-1185">Reference proteome</keyword>
<dbReference type="InterPro" id="IPR004360">
    <property type="entry name" value="Glyas_Fos-R_dOase_dom"/>
</dbReference>
<dbReference type="KEGG" id="nnu:104592394"/>
<evidence type="ECO:0000313" key="2">
    <source>
        <dbReference type="Proteomes" id="UP000189703"/>
    </source>
</evidence>
<dbReference type="FunCoup" id="A0A1U7ZPL3">
    <property type="interactions" value="196"/>
</dbReference>
<dbReference type="PANTHER" id="PTHR46142:SF3">
    <property type="entry name" value="F18B13.24 PROTEIN"/>
    <property type="match status" value="1"/>
</dbReference>
<dbReference type="CDD" id="cd07245">
    <property type="entry name" value="VOC_like"/>
    <property type="match status" value="1"/>
</dbReference>
<dbReference type="AlphaFoldDB" id="A0A1U7ZPL3"/>
<dbReference type="OrthoDB" id="16820at2759"/>
<reference evidence="3" key="1">
    <citation type="submission" date="2025-08" db="UniProtKB">
        <authorList>
            <consortium name="RefSeq"/>
        </authorList>
    </citation>
    <scope>IDENTIFICATION</scope>
</reference>
<dbReference type="InterPro" id="IPR029068">
    <property type="entry name" value="Glyas_Bleomycin-R_OHBP_Dase"/>
</dbReference>
<dbReference type="OMA" id="MGIKYVR"/>
<gene>
    <name evidence="3" type="primary">LOC104592394</name>
</gene>
<accession>A0A1U7ZPL3</accession>
<dbReference type="Gene3D" id="3.10.180.10">
    <property type="entry name" value="2,3-Dihydroxybiphenyl 1,2-Dioxygenase, domain 1"/>
    <property type="match status" value="1"/>
</dbReference>
<proteinExistence type="predicted"/>
<evidence type="ECO:0000313" key="3">
    <source>
        <dbReference type="RefSeq" id="XP_010250045.1"/>
    </source>
</evidence>
<dbReference type="eggNOG" id="ENOG502QSP6">
    <property type="taxonomic scope" value="Eukaryota"/>
</dbReference>
<evidence type="ECO:0000259" key="1">
    <source>
        <dbReference type="PROSITE" id="PS51819"/>
    </source>
</evidence>